<proteinExistence type="predicted"/>
<accession>A0A8I5NSY2</accession>
<organism evidence="1 2">
    <name type="scientific">Papio anubis</name>
    <name type="common">Olive baboon</name>
    <dbReference type="NCBI Taxonomy" id="9555"/>
    <lineage>
        <taxon>Eukaryota</taxon>
        <taxon>Metazoa</taxon>
        <taxon>Chordata</taxon>
        <taxon>Craniata</taxon>
        <taxon>Vertebrata</taxon>
        <taxon>Euteleostomi</taxon>
        <taxon>Mammalia</taxon>
        <taxon>Eutheria</taxon>
        <taxon>Euarchontoglires</taxon>
        <taxon>Primates</taxon>
        <taxon>Haplorrhini</taxon>
        <taxon>Catarrhini</taxon>
        <taxon>Cercopithecidae</taxon>
        <taxon>Cercopithecinae</taxon>
        <taxon>Papio</taxon>
    </lineage>
</organism>
<sequence>MKDCAFLISTYLFETESLSRRLGYSSTIIAHCNLELLGSSDPLASAFQVAETTSVYHDAQLILKFFVETESCYVAQAGLQLLASRDYPILAFQSTEISGISHSSWPLKTLLKWMYF</sequence>
<protein>
    <submittedName>
        <fullName evidence="1">Uncharacterized protein</fullName>
    </submittedName>
</protein>
<dbReference type="PANTHER" id="PTHR12138">
    <property type="entry name" value="PRIMATE-EXPANDED PROTEIN FAMILY"/>
    <property type="match status" value="1"/>
</dbReference>
<dbReference type="Ensembl" id="ENSPANT00000067556.1">
    <property type="protein sequence ID" value="ENSPANP00000052962.1"/>
    <property type="gene ID" value="ENSPANG00000050821.1"/>
</dbReference>
<dbReference type="OMA" id="IFILYID"/>
<dbReference type="AlphaFoldDB" id="A0A8I5NSY2"/>
<dbReference type="PRINTS" id="PR02045">
    <property type="entry name" value="F138DOMAIN"/>
</dbReference>
<keyword evidence="2" id="KW-1185">Reference proteome</keyword>
<reference evidence="1" key="3">
    <citation type="submission" date="2025-09" db="UniProtKB">
        <authorList>
            <consortium name="Ensembl"/>
        </authorList>
    </citation>
    <scope>IDENTIFICATION</scope>
</reference>
<evidence type="ECO:0000313" key="1">
    <source>
        <dbReference type="Ensembl" id="ENSPANP00000052962.1"/>
    </source>
</evidence>
<dbReference type="Proteomes" id="UP000028761">
    <property type="component" value="Chromosome 18"/>
</dbReference>
<reference evidence="1 2" key="1">
    <citation type="submission" date="2012-03" db="EMBL/GenBank/DDBJ databases">
        <title>Whole Genome Assembly of Papio anubis.</title>
        <authorList>
            <person name="Liu Y.L."/>
            <person name="Abraham K.A."/>
            <person name="Akbar H.A."/>
            <person name="Ali S.A."/>
            <person name="Anosike U.A."/>
            <person name="Aqrawi P.A."/>
            <person name="Arias F.A."/>
            <person name="Attaway T.A."/>
            <person name="Awwad R.A."/>
            <person name="Babu C.B."/>
            <person name="Bandaranaike D.B."/>
            <person name="Battles P.B."/>
            <person name="Bell A.B."/>
            <person name="Beltran B.B."/>
            <person name="Berhane-Mersha D.B."/>
            <person name="Bess C.B."/>
            <person name="Bickham C.B."/>
            <person name="Bolden T.B."/>
            <person name="Carter K.C."/>
            <person name="Chau D.C."/>
            <person name="Chavez A.C."/>
            <person name="Clerc-Blankenburg K.C."/>
            <person name="Coyle M.C."/>
            <person name="Dao M.D."/>
            <person name="Davila M.L.D."/>
            <person name="Davy-Carroll L.D."/>
            <person name="Denson S.D."/>
            <person name="Dinh H.D."/>
            <person name="Fernandez S.F."/>
            <person name="Fernando P.F."/>
            <person name="Forbes L.F."/>
            <person name="Francis C.F."/>
            <person name="Francisco L.F."/>
            <person name="Fu Q.F."/>
            <person name="Garcia-Iii R.G."/>
            <person name="Garrett T.G."/>
            <person name="Gross S.G."/>
            <person name="Gubbala S.G."/>
            <person name="Hirani K.H."/>
            <person name="Hogues M.H."/>
            <person name="Hollins B.H."/>
            <person name="Jackson L.J."/>
            <person name="Javaid M.J."/>
            <person name="Jhangiani S.J."/>
            <person name="Johnson A.J."/>
            <person name="Johnson B.J."/>
            <person name="Jones J.J."/>
            <person name="Joshi V.J."/>
            <person name="Kalu J.K."/>
            <person name="Khan N.K."/>
            <person name="Korchina V.K."/>
            <person name="Kovar C.K."/>
            <person name="Lago L.L."/>
            <person name="Lara F.L."/>
            <person name="Le T.-K.L."/>
            <person name="Lee S.L."/>
            <person name="Legall-Iii F.L."/>
            <person name="Lemon S.L."/>
            <person name="Liu J.L."/>
            <person name="Liu Y.-S.L."/>
            <person name="Liyanage D.L."/>
            <person name="Lopez J.L."/>
            <person name="Lorensuhewa L.L."/>
            <person name="Mata R.M."/>
            <person name="Mathew T.M."/>
            <person name="Mercado C.M."/>
            <person name="Mercado I.M."/>
            <person name="Morales K.M."/>
            <person name="Morgan M.M."/>
            <person name="Munidasa M.M."/>
            <person name="Ngo D.N."/>
            <person name="Nguyen L.N."/>
            <person name="Nguyen T.N."/>
            <person name="Nguyen N.N."/>
            <person name="Obregon M.O."/>
            <person name="Okwuonu G.O."/>
            <person name="Ongeri F.O."/>
            <person name="Onwere C.O."/>
            <person name="Osifeso I.O."/>
            <person name="Parra A.P."/>
            <person name="Patil S.P."/>
            <person name="Perez A.P."/>
            <person name="Perez Y.P."/>
            <person name="Pham C.P."/>
            <person name="Pu L.-L.P."/>
            <person name="Puazo M.P."/>
            <person name="Quiroz J.Q."/>
            <person name="Rouhana J.R."/>
            <person name="Ruiz M.R."/>
            <person name="Ruiz S.-J.R."/>
            <person name="Saada N.S."/>
            <person name="Santibanez J.S."/>
            <person name="Scheel M.S."/>
            <person name="Schneider B.S."/>
            <person name="Simmons D.S."/>
            <person name="Sisson I.S."/>
            <person name="Tang L.-Y.T."/>
            <person name="Thornton R.T."/>
            <person name="Tisius J.T."/>
            <person name="Toledanes G.T."/>
            <person name="Trejos Z.T."/>
            <person name="Usmani K.U."/>
            <person name="Varghese R.V."/>
            <person name="Vattathil S.V."/>
            <person name="Vee V.V."/>
            <person name="Walker D.W."/>
            <person name="Weissenberger G.W."/>
            <person name="White C.W."/>
            <person name="Williams A.W."/>
            <person name="Woodworth J.W."/>
            <person name="Wright R.W."/>
            <person name="Zhu Y.Z."/>
            <person name="Han Y.H."/>
            <person name="Newsham I.N."/>
            <person name="Nazareth L.N."/>
            <person name="Worley K.W."/>
            <person name="Muzny D.M."/>
            <person name="Rogers J.R."/>
            <person name="Gibbs R.G."/>
        </authorList>
    </citation>
    <scope>NUCLEOTIDE SEQUENCE [LARGE SCALE GENOMIC DNA]</scope>
</reference>
<evidence type="ECO:0000313" key="2">
    <source>
        <dbReference type="Proteomes" id="UP000028761"/>
    </source>
</evidence>
<reference evidence="1" key="2">
    <citation type="submission" date="2025-08" db="UniProtKB">
        <authorList>
            <consortium name="Ensembl"/>
        </authorList>
    </citation>
    <scope>IDENTIFICATION</scope>
</reference>
<dbReference type="PANTHER" id="PTHR12138:SF162">
    <property type="entry name" value="CHROMOSOME UNDETERMINED SCAFFOLD_275, WHOLE GENOME SHOTGUN SEQUENCE"/>
    <property type="match status" value="1"/>
</dbReference>
<name>A0A8I5NSY2_PAPAN</name>
<dbReference type="GeneTree" id="ENSGT01120000271815"/>